<proteinExistence type="inferred from homology"/>
<dbReference type="AlphaFoldDB" id="A0A2N6SMK5"/>
<sequence>MEKTNVMRQLDQKKISYEVFIDEEKGDHIKSGVEMAESVGVDASKTYKTLVTEGKSKEHYVFMIPVAQTLNLKKAAKVVGEKNIHMILAKDLEPLTGYVHGGCSPIGMKKRFKTWIHQTAKDQDQIHFSAGKRGYQVAMTLSDLQKMIPVKLADLTDEV</sequence>
<protein>
    <recommendedName>
        <fullName evidence="4">Cys-tRNA(Pro)/Cys-tRNA(Cys) deacylase</fullName>
        <ecNumber evidence="4">4.2.-.-</ecNumber>
    </recommendedName>
</protein>
<name>A0A2N6SMK5_9LACT</name>
<dbReference type="OrthoDB" id="9809296at2"/>
<dbReference type="Pfam" id="PF04073">
    <property type="entry name" value="tRNA_edit"/>
    <property type="match status" value="1"/>
</dbReference>
<evidence type="ECO:0000256" key="2">
    <source>
        <dbReference type="ARBA" id="ARBA00022917"/>
    </source>
</evidence>
<accession>A0A2N6SMK5</accession>
<keyword evidence="3 4" id="KW-0456">Lyase</keyword>
<comment type="caution">
    <text evidence="6">The sequence shown here is derived from an EMBL/GenBank/DDBJ whole genome shotgun (WGS) entry which is preliminary data.</text>
</comment>
<evidence type="ECO:0000313" key="6">
    <source>
        <dbReference type="EMBL" id="PMC58290.1"/>
    </source>
</evidence>
<dbReference type="CDD" id="cd00002">
    <property type="entry name" value="YbaK_deacylase"/>
    <property type="match status" value="1"/>
</dbReference>
<evidence type="ECO:0000313" key="7">
    <source>
        <dbReference type="Proteomes" id="UP000235682"/>
    </source>
</evidence>
<dbReference type="PIRSF" id="PIRSF006181">
    <property type="entry name" value="EbsC_YbaK"/>
    <property type="match status" value="1"/>
</dbReference>
<feature type="domain" description="YbaK/aminoacyl-tRNA synthetase-associated" evidence="5">
    <location>
        <begin position="29"/>
        <end position="146"/>
    </location>
</feature>
<dbReference type="RefSeq" id="WP_102227886.1">
    <property type="nucleotide sequence ID" value="NZ_PNFY01000023.1"/>
</dbReference>
<dbReference type="Proteomes" id="UP000235682">
    <property type="component" value="Unassembled WGS sequence"/>
</dbReference>
<dbReference type="EC" id="4.2.-.-" evidence="4"/>
<dbReference type="GO" id="GO:0006412">
    <property type="term" value="P:translation"/>
    <property type="evidence" value="ECO:0007669"/>
    <property type="project" value="UniProtKB-KW"/>
</dbReference>
<dbReference type="NCBIfam" id="TIGR00011">
    <property type="entry name" value="YbaK_EbsC"/>
    <property type="match status" value="1"/>
</dbReference>
<dbReference type="GO" id="GO:0016829">
    <property type="term" value="F:lyase activity"/>
    <property type="evidence" value="ECO:0007669"/>
    <property type="project" value="UniProtKB-KW"/>
</dbReference>
<dbReference type="EMBL" id="PNHE01000018">
    <property type="protein sequence ID" value="PMC58290.1"/>
    <property type="molecule type" value="Genomic_DNA"/>
</dbReference>
<dbReference type="PANTHER" id="PTHR30411:SF0">
    <property type="entry name" value="CYS-TRNA(PRO)_CYS-TRNA(CYS) DEACYLASE YBAK"/>
    <property type="match status" value="1"/>
</dbReference>
<comment type="similarity">
    <text evidence="1 4">Belongs to the prolyl-tRNA editing family. YbaK/EbsC subfamily.</text>
</comment>
<keyword evidence="7" id="KW-1185">Reference proteome</keyword>
<dbReference type="GO" id="GO:0002161">
    <property type="term" value="F:aminoacyl-tRNA deacylase activity"/>
    <property type="evidence" value="ECO:0007669"/>
    <property type="project" value="InterPro"/>
</dbReference>
<dbReference type="PANTHER" id="PTHR30411">
    <property type="entry name" value="CYTOPLASMIC PROTEIN"/>
    <property type="match status" value="1"/>
</dbReference>
<dbReference type="STRING" id="84521.SAMN04487994_102918"/>
<dbReference type="InterPro" id="IPR004369">
    <property type="entry name" value="Prolyl-tRNA_editing_YbaK/EbsC"/>
</dbReference>
<evidence type="ECO:0000256" key="3">
    <source>
        <dbReference type="ARBA" id="ARBA00023239"/>
    </source>
</evidence>
<evidence type="ECO:0000259" key="5">
    <source>
        <dbReference type="Pfam" id="PF04073"/>
    </source>
</evidence>
<evidence type="ECO:0000256" key="1">
    <source>
        <dbReference type="ARBA" id="ARBA00009798"/>
    </source>
</evidence>
<keyword evidence="2 4" id="KW-0648">Protein biosynthesis</keyword>
<dbReference type="InterPro" id="IPR007214">
    <property type="entry name" value="YbaK/aa-tRNA-synth-assoc-dom"/>
</dbReference>
<dbReference type="Gene3D" id="3.90.960.10">
    <property type="entry name" value="YbaK/aminoacyl-tRNA synthetase-associated domain"/>
    <property type="match status" value="1"/>
</dbReference>
<dbReference type="SUPFAM" id="SSF55826">
    <property type="entry name" value="YbaK/ProRS associated domain"/>
    <property type="match status" value="1"/>
</dbReference>
<organism evidence="6 7">
    <name type="scientific">Dolosicoccus paucivorans</name>
    <dbReference type="NCBI Taxonomy" id="84521"/>
    <lineage>
        <taxon>Bacteria</taxon>
        <taxon>Bacillati</taxon>
        <taxon>Bacillota</taxon>
        <taxon>Bacilli</taxon>
        <taxon>Lactobacillales</taxon>
        <taxon>Aerococcaceae</taxon>
        <taxon>Dolosicoccus</taxon>
    </lineage>
</organism>
<gene>
    <name evidence="6" type="ORF">CJ205_05070</name>
</gene>
<dbReference type="InterPro" id="IPR036754">
    <property type="entry name" value="YbaK/aa-tRNA-synt-asso_dom_sf"/>
</dbReference>
<reference evidence="6 7" key="1">
    <citation type="submission" date="2017-09" db="EMBL/GenBank/DDBJ databases">
        <title>Bacterial strain isolated from the female urinary microbiota.</title>
        <authorList>
            <person name="Thomas-White K."/>
            <person name="Kumar N."/>
            <person name="Forster S."/>
            <person name="Putonti C."/>
            <person name="Lawley T."/>
            <person name="Wolfe A.J."/>
        </authorList>
    </citation>
    <scope>NUCLEOTIDE SEQUENCE [LARGE SCALE GENOMIC DNA]</scope>
    <source>
        <strain evidence="6 7">UMB0852</strain>
    </source>
</reference>
<evidence type="ECO:0000256" key="4">
    <source>
        <dbReference type="PIRNR" id="PIRNR006181"/>
    </source>
</evidence>